<keyword evidence="5 7" id="KW-0521">NADP</keyword>
<dbReference type="CDD" id="cd00209">
    <property type="entry name" value="DHFR"/>
    <property type="match status" value="1"/>
</dbReference>
<dbReference type="PANTHER" id="PTHR48069:SF3">
    <property type="entry name" value="DIHYDROFOLATE REDUCTASE"/>
    <property type="match status" value="1"/>
</dbReference>
<evidence type="ECO:0000256" key="3">
    <source>
        <dbReference type="ARBA" id="ARBA00012856"/>
    </source>
</evidence>
<comment type="function">
    <text evidence="7">Key enzyme in folate metabolism. Catalyzes an essential reaction for de novo glycine and purine synthesis, and for DNA precursor synthesis.</text>
</comment>
<protein>
    <recommendedName>
        <fullName evidence="3 7">Dihydrofolate reductase</fullName>
        <ecNumber evidence="3 7">1.5.1.3</ecNumber>
    </recommendedName>
</protein>
<dbReference type="InterPro" id="IPR024072">
    <property type="entry name" value="DHFR-like_dom_sf"/>
</dbReference>
<evidence type="ECO:0000256" key="4">
    <source>
        <dbReference type="ARBA" id="ARBA00022563"/>
    </source>
</evidence>
<feature type="domain" description="DHFR" evidence="8">
    <location>
        <begin position="1"/>
        <end position="164"/>
    </location>
</feature>
<dbReference type="Proteomes" id="UP001652442">
    <property type="component" value="Unassembled WGS sequence"/>
</dbReference>
<keyword evidence="10" id="KW-1185">Reference proteome</keyword>
<dbReference type="SUPFAM" id="SSF53597">
    <property type="entry name" value="Dihydrofolate reductase-like"/>
    <property type="match status" value="1"/>
</dbReference>
<dbReference type="Pfam" id="PF00186">
    <property type="entry name" value="DHFR_1"/>
    <property type="match status" value="1"/>
</dbReference>
<evidence type="ECO:0000256" key="2">
    <source>
        <dbReference type="ARBA" id="ARBA00009539"/>
    </source>
</evidence>
<evidence type="ECO:0000256" key="1">
    <source>
        <dbReference type="ARBA" id="ARBA00004903"/>
    </source>
</evidence>
<dbReference type="PRINTS" id="PR00070">
    <property type="entry name" value="DHFR"/>
</dbReference>
<dbReference type="PIRSF" id="PIRSF000194">
    <property type="entry name" value="DHFR"/>
    <property type="match status" value="1"/>
</dbReference>
<dbReference type="PANTHER" id="PTHR48069">
    <property type="entry name" value="DIHYDROFOLATE REDUCTASE"/>
    <property type="match status" value="1"/>
</dbReference>
<dbReference type="Gene3D" id="3.40.430.10">
    <property type="entry name" value="Dihydrofolate Reductase, subunit A"/>
    <property type="match status" value="1"/>
</dbReference>
<dbReference type="InterPro" id="IPR012259">
    <property type="entry name" value="DHFR"/>
</dbReference>
<dbReference type="EMBL" id="JAOQJQ010000005">
    <property type="protein sequence ID" value="MCU6763123.1"/>
    <property type="molecule type" value="Genomic_DNA"/>
</dbReference>
<keyword evidence="6 7" id="KW-0560">Oxidoreductase</keyword>
<dbReference type="EC" id="1.5.1.3" evidence="3 7"/>
<keyword evidence="4 7" id="KW-0554">One-carbon metabolism</keyword>
<dbReference type="PROSITE" id="PS51330">
    <property type="entry name" value="DHFR_2"/>
    <property type="match status" value="1"/>
</dbReference>
<gene>
    <name evidence="9" type="ORF">OCV88_12430</name>
</gene>
<evidence type="ECO:0000313" key="9">
    <source>
        <dbReference type="EMBL" id="MCU6763123.1"/>
    </source>
</evidence>
<comment type="similarity">
    <text evidence="2 7">Belongs to the dihydrofolate reductase family.</text>
</comment>
<evidence type="ECO:0000256" key="5">
    <source>
        <dbReference type="ARBA" id="ARBA00022857"/>
    </source>
</evidence>
<sequence>MNLIAAVDKNWAIGLNNKLLVSIPADMKFFREVTTGNVVVMGRKTLESFPNGLPLKKRTNIVLTSDRSYQVKDAVIVHDMEELREELKKYPSERIYVIGGESVYRQLVDECEVAHITKIDYEYEADSYFPNLDENPEWVITADSEEQTYFDLEYYFYKYEKKKA</sequence>
<name>A0ABT2TLQ5_9FIRM</name>
<accession>A0ABT2TLQ5</accession>
<comment type="caution">
    <text evidence="9">The sequence shown here is derived from an EMBL/GenBank/DDBJ whole genome shotgun (WGS) entry which is preliminary data.</text>
</comment>
<evidence type="ECO:0000313" key="10">
    <source>
        <dbReference type="Proteomes" id="UP001652442"/>
    </source>
</evidence>
<proteinExistence type="inferred from homology"/>
<comment type="pathway">
    <text evidence="1 7">Cofactor biosynthesis; tetrahydrofolate biosynthesis; 5,6,7,8-tetrahydrofolate from 7,8-dihydrofolate: step 1/1.</text>
</comment>
<reference evidence="9 10" key="1">
    <citation type="journal article" date="2021" name="ISME Commun">
        <title>Automated analysis of genomic sequences facilitates high-throughput and comprehensive description of bacteria.</title>
        <authorList>
            <person name="Hitch T.C.A."/>
        </authorList>
    </citation>
    <scope>NUCLEOTIDE SEQUENCE [LARGE SCALE GENOMIC DNA]</scope>
    <source>
        <strain evidence="9 10">Sanger_109</strain>
    </source>
</reference>
<dbReference type="InterPro" id="IPR001796">
    <property type="entry name" value="DHFR_dom"/>
</dbReference>
<organism evidence="9 10">
    <name type="scientific">Brotonthovivens ammoniilytica</name>
    <dbReference type="NCBI Taxonomy" id="2981725"/>
    <lineage>
        <taxon>Bacteria</taxon>
        <taxon>Bacillati</taxon>
        <taxon>Bacillota</taxon>
        <taxon>Clostridia</taxon>
        <taxon>Lachnospirales</taxon>
        <taxon>Lachnospiraceae</taxon>
        <taxon>Brotonthovivens</taxon>
    </lineage>
</organism>
<evidence type="ECO:0000259" key="8">
    <source>
        <dbReference type="PROSITE" id="PS51330"/>
    </source>
</evidence>
<dbReference type="RefSeq" id="WP_158425767.1">
    <property type="nucleotide sequence ID" value="NZ_JAOQJQ010000005.1"/>
</dbReference>
<evidence type="ECO:0000256" key="6">
    <source>
        <dbReference type="ARBA" id="ARBA00023002"/>
    </source>
</evidence>
<comment type="catalytic activity">
    <reaction evidence="7">
        <text>(6S)-5,6,7,8-tetrahydrofolate + NADP(+) = 7,8-dihydrofolate + NADPH + H(+)</text>
        <dbReference type="Rhea" id="RHEA:15009"/>
        <dbReference type="ChEBI" id="CHEBI:15378"/>
        <dbReference type="ChEBI" id="CHEBI:57451"/>
        <dbReference type="ChEBI" id="CHEBI:57453"/>
        <dbReference type="ChEBI" id="CHEBI:57783"/>
        <dbReference type="ChEBI" id="CHEBI:58349"/>
        <dbReference type="EC" id="1.5.1.3"/>
    </reaction>
</comment>
<evidence type="ECO:0000256" key="7">
    <source>
        <dbReference type="PIRNR" id="PIRNR000194"/>
    </source>
</evidence>